<dbReference type="PANTHER" id="PTHR40446:SF2">
    <property type="entry name" value="N-ACETYLGLUCOSAMINE-1-PHOSPHODIESTER ALPHA-N-ACETYLGLUCOSAMINIDASE"/>
    <property type="match status" value="1"/>
</dbReference>
<dbReference type="OrthoDB" id="9809781at2"/>
<reference evidence="2 3" key="1">
    <citation type="submission" date="2018-06" db="EMBL/GenBank/DDBJ databases">
        <authorList>
            <consortium name="Pathogen Informatics"/>
            <person name="Doyle S."/>
        </authorList>
    </citation>
    <scope>NUCLEOTIDE SEQUENCE [LARGE SCALE GENOMIC DNA]</scope>
    <source>
        <strain evidence="2 3">NCTC13149</strain>
    </source>
</reference>
<dbReference type="EMBL" id="UGSZ01000001">
    <property type="protein sequence ID" value="SUB56453.1"/>
    <property type="molecule type" value="Genomic_DNA"/>
</dbReference>
<dbReference type="RefSeq" id="WP_019034632.1">
    <property type="nucleotide sequence ID" value="NZ_UGSZ01000001.1"/>
</dbReference>
<dbReference type="InterPro" id="IPR018711">
    <property type="entry name" value="NAGPA"/>
</dbReference>
<feature type="domain" description="Phosphodiester glycosidase" evidence="1">
    <location>
        <begin position="186"/>
        <end position="359"/>
    </location>
</feature>
<accession>A0A379C2J1</accession>
<organism evidence="2 3">
    <name type="scientific">Peptoniphilus lacrimalis</name>
    <dbReference type="NCBI Taxonomy" id="33031"/>
    <lineage>
        <taxon>Bacteria</taxon>
        <taxon>Bacillati</taxon>
        <taxon>Bacillota</taxon>
        <taxon>Tissierellia</taxon>
        <taxon>Tissierellales</taxon>
        <taxon>Peptoniphilaceae</taxon>
        <taxon>Peptoniphilus</taxon>
    </lineage>
</organism>
<name>A0A379C2J1_9FIRM</name>
<proteinExistence type="predicted"/>
<dbReference type="PANTHER" id="PTHR40446">
    <property type="entry name" value="N-ACETYLGLUCOSAMINE-1-PHOSPHODIESTER ALPHA-N-ACETYLGLUCOSAMINIDASE"/>
    <property type="match status" value="1"/>
</dbReference>
<dbReference type="Pfam" id="PF09992">
    <property type="entry name" value="NAGPA"/>
    <property type="match status" value="1"/>
</dbReference>
<dbReference type="Proteomes" id="UP000255517">
    <property type="component" value="Unassembled WGS sequence"/>
</dbReference>
<evidence type="ECO:0000313" key="2">
    <source>
        <dbReference type="EMBL" id="SUB56453.1"/>
    </source>
</evidence>
<gene>
    <name evidence="2" type="ORF">NCTC13149_00224</name>
</gene>
<sequence length="361" mass="39987">MKKIIGILLALTLIIPVFGQVKSNVSTKTIQGVRCNVCELTLDETSEIHVAKGKNALIGAENFYEIVKNNKAQVAINGNYFDSYKTLVPMATIIKDGEVWKMVGTTPSFFVFDKNKVKIDNLSLKYKGYLDGKRKNEWNNDKGLMEFNVFDLWYVNVDPTDTAGIFKFTNKYNNELNLKNGRVIEVVKDTVTKIYEPKGKISLPKDGYIIYFGKDSVDKSYIDQRFKLGRKVELVLVDGKGNETFKYNGQDISYSKVTELVAAGPMLLQNGKNVVAESKNNYKEGKINASTGQRSAIGITKNGKVILLTTVANVDKLALIMNDLGCIDAMNLDGGASSALFANGKVIKNAGRNLNTVLIFK</sequence>
<dbReference type="AlphaFoldDB" id="A0A379C2J1"/>
<protein>
    <submittedName>
        <fullName evidence="2">Exopolysaccharide biosynthesis protein related to N-acetylglucosamine-1-phosphodiester alpha-N-acetylglucosaminidase</fullName>
    </submittedName>
</protein>
<dbReference type="STRING" id="1122949.GCA_000378725_00793"/>
<evidence type="ECO:0000259" key="1">
    <source>
        <dbReference type="Pfam" id="PF09992"/>
    </source>
</evidence>
<evidence type="ECO:0000313" key="3">
    <source>
        <dbReference type="Proteomes" id="UP000255517"/>
    </source>
</evidence>